<sequence>MDQKTLNAARVVALRSHAEQKDLAGEPYIFHLLRVEAAMPRDDLKARALALVHDAWEDCQGLRDSGELQRFLPEDVLEGLDAITRRAGENRDGYYARVAFNCLARRVKIADLIDNLNMARLPAPSVEDWRRASRYAEALARLLEADQFHWENRRDSGFDSNFGELIGAEAIVPTTFHSPDCVGHAIPMSQRRRFAL</sequence>
<dbReference type="GO" id="GO:0016787">
    <property type="term" value="F:hydrolase activity"/>
    <property type="evidence" value="ECO:0007669"/>
    <property type="project" value="UniProtKB-KW"/>
</dbReference>
<evidence type="ECO:0000313" key="2">
    <source>
        <dbReference type="Proteomes" id="UP000028878"/>
    </source>
</evidence>
<keyword evidence="1" id="KW-0378">Hydrolase</keyword>
<dbReference type="SUPFAM" id="SSF109604">
    <property type="entry name" value="HD-domain/PDEase-like"/>
    <property type="match status" value="1"/>
</dbReference>
<dbReference type="RefSeq" id="WP_156037830.1">
    <property type="nucleotide sequence ID" value="NZ_CCAE010000010.1"/>
</dbReference>
<dbReference type="AlphaFoldDB" id="A0A1L1PBJ3"/>
<dbReference type="Gene3D" id="1.10.3210.10">
    <property type="entry name" value="Hypothetical protein af1432"/>
    <property type="match status" value="1"/>
</dbReference>
<name>A0A1L1PBJ3_HYDIT</name>
<proteinExistence type="predicted"/>
<reference evidence="2" key="1">
    <citation type="submission" date="2014-02" db="EMBL/GenBank/DDBJ databases">
        <authorList>
            <person name="Gan H."/>
        </authorList>
    </citation>
    <scope>NUCLEOTIDE SEQUENCE [LARGE SCALE GENOMIC DNA]</scope>
    <source>
        <strain evidence="2">S1</strain>
    </source>
</reference>
<dbReference type="Proteomes" id="UP000028878">
    <property type="component" value="Unassembled WGS sequence"/>
</dbReference>
<evidence type="ECO:0000313" key="1">
    <source>
        <dbReference type="EMBL" id="CDN87358.1"/>
    </source>
</evidence>
<keyword evidence="2" id="KW-1185">Reference proteome</keyword>
<dbReference type="EMBL" id="CCAE010000010">
    <property type="protein sequence ID" value="CDN87358.1"/>
    <property type="molecule type" value="Genomic_DNA"/>
</dbReference>
<accession>A0A1L1PBJ3</accession>
<protein>
    <submittedName>
        <fullName evidence="1">Guanosine polyphosphate pyrophosphohydrolase/synthetase</fullName>
    </submittedName>
</protein>
<reference evidence="2" key="2">
    <citation type="submission" date="2014-11" db="EMBL/GenBank/DDBJ databases">
        <title>Draft genome sequence of Hydrogenophaga intermedia S1.</title>
        <authorList>
            <person name="Gan H.M."/>
            <person name="Chew T.H."/>
            <person name="Stolz A."/>
        </authorList>
    </citation>
    <scope>NUCLEOTIDE SEQUENCE [LARGE SCALE GENOMIC DNA]</scope>
    <source>
        <strain evidence="2">S1</strain>
    </source>
</reference>
<gene>
    <name evidence="1" type="ORF">BN948_01780</name>
</gene>
<organism evidence="1 2">
    <name type="scientific">Hydrogenophaga intermedia</name>
    <dbReference type="NCBI Taxonomy" id="65786"/>
    <lineage>
        <taxon>Bacteria</taxon>
        <taxon>Pseudomonadati</taxon>
        <taxon>Pseudomonadota</taxon>
        <taxon>Betaproteobacteria</taxon>
        <taxon>Burkholderiales</taxon>
        <taxon>Comamonadaceae</taxon>
        <taxon>Hydrogenophaga</taxon>
    </lineage>
</organism>